<keyword evidence="3" id="KW-1185">Reference proteome</keyword>
<evidence type="ECO:0000313" key="2">
    <source>
        <dbReference type="EMBL" id="TWX64302.1"/>
    </source>
</evidence>
<reference evidence="2 3" key="1">
    <citation type="submission" date="2019-07" db="EMBL/GenBank/DDBJ databases">
        <title>Genomes of sea-ice associated Colwellia species.</title>
        <authorList>
            <person name="Bowman J.P."/>
        </authorList>
    </citation>
    <scope>NUCLEOTIDE SEQUENCE [LARGE SCALE GENOMIC DNA]</scope>
    <source>
        <strain evidence="2 3">ACAM 459</strain>
    </source>
</reference>
<protein>
    <submittedName>
        <fullName evidence="2">Uncharacterized protein</fullName>
    </submittedName>
</protein>
<sequence length="415" mass="47033">MQKMKPSKTHRNVALLESLFDQAWKATLTTIILFIFTLAGYFSYHNEQGTVEQRCARVAKAEKLTPCLKYTPVITFTSSGLLTYNINHAALERYYDPVIYQSFIVQFQRDVAVEKKQLLDHRSHVFSVIRASLKEAFKNQVPILIPLSGSDLSETQKQIFEVTLLPEVISRLETLKTEINYAAETDSVKSVLVSQLKQNISELEFLQALQEGSKMRLSQSAKNLQPQLSFMWLYHSGNGWIAELIFWALFGLYSCTLVNINKRIRLSNYEAKEFVLLFPRMLLAPTLSIVVIALLSSGYADQQSNLNNFPYFLMLAFFLGFNSESLTGIIRDTSNKILRPISLSTEKMQQAQVKTPRNKRYAIKDSADKGKPFKDTTELRAVAKTSAKSDAEDKVLKAALNSESKKPQAKGKEKS</sequence>
<evidence type="ECO:0000256" key="1">
    <source>
        <dbReference type="SAM" id="Phobius"/>
    </source>
</evidence>
<dbReference type="EMBL" id="VOLT01000014">
    <property type="protein sequence ID" value="TWX64302.1"/>
    <property type="molecule type" value="Genomic_DNA"/>
</dbReference>
<dbReference type="AlphaFoldDB" id="A0A5C6Q670"/>
<evidence type="ECO:0000313" key="3">
    <source>
        <dbReference type="Proteomes" id="UP000321822"/>
    </source>
</evidence>
<dbReference type="Proteomes" id="UP000321822">
    <property type="component" value="Unassembled WGS sequence"/>
</dbReference>
<gene>
    <name evidence="2" type="ORF">ESZ36_20215</name>
</gene>
<keyword evidence="1" id="KW-0812">Transmembrane</keyword>
<feature type="transmembrane region" description="Helical" evidence="1">
    <location>
        <begin position="281"/>
        <end position="299"/>
    </location>
</feature>
<dbReference type="RefSeq" id="WP_146791226.1">
    <property type="nucleotide sequence ID" value="NZ_VOLT01000014.1"/>
</dbReference>
<feature type="transmembrane region" description="Helical" evidence="1">
    <location>
        <begin position="311"/>
        <end position="330"/>
    </location>
</feature>
<organism evidence="2 3">
    <name type="scientific">Colwellia demingiae</name>
    <dbReference type="NCBI Taxonomy" id="89401"/>
    <lineage>
        <taxon>Bacteria</taxon>
        <taxon>Pseudomonadati</taxon>
        <taxon>Pseudomonadota</taxon>
        <taxon>Gammaproteobacteria</taxon>
        <taxon>Alteromonadales</taxon>
        <taxon>Colwelliaceae</taxon>
        <taxon>Colwellia</taxon>
    </lineage>
</organism>
<keyword evidence="1" id="KW-0472">Membrane</keyword>
<comment type="caution">
    <text evidence="2">The sequence shown here is derived from an EMBL/GenBank/DDBJ whole genome shotgun (WGS) entry which is preliminary data.</text>
</comment>
<keyword evidence="1" id="KW-1133">Transmembrane helix</keyword>
<accession>A0A5C6Q670</accession>
<proteinExistence type="predicted"/>
<name>A0A5C6Q670_9GAMM</name>
<feature type="transmembrane region" description="Helical" evidence="1">
    <location>
        <begin position="240"/>
        <end position="260"/>
    </location>
</feature>